<dbReference type="Pfam" id="PF11912">
    <property type="entry name" value="CfaA_B_C"/>
    <property type="match status" value="1"/>
</dbReference>
<feature type="signal peptide" evidence="2">
    <location>
        <begin position="1"/>
        <end position="20"/>
    </location>
</feature>
<feature type="chain" id="PRO_5043011681" evidence="2">
    <location>
        <begin position="21"/>
        <end position="310"/>
    </location>
</feature>
<feature type="compositionally biased region" description="Gly residues" evidence="1">
    <location>
        <begin position="220"/>
        <end position="234"/>
    </location>
</feature>
<organism evidence="3 4">
    <name type="scientific">Dictyostelium firmibasis</name>
    <dbReference type="NCBI Taxonomy" id="79012"/>
    <lineage>
        <taxon>Eukaryota</taxon>
        <taxon>Amoebozoa</taxon>
        <taxon>Evosea</taxon>
        <taxon>Eumycetozoa</taxon>
        <taxon>Dictyostelia</taxon>
        <taxon>Dictyosteliales</taxon>
        <taxon>Dictyosteliaceae</taxon>
        <taxon>Dictyostelium</taxon>
    </lineage>
</organism>
<evidence type="ECO:0000313" key="4">
    <source>
        <dbReference type="Proteomes" id="UP001344447"/>
    </source>
</evidence>
<comment type="caution">
    <text evidence="3">The sequence shown here is derived from an EMBL/GenBank/DDBJ whole genome shotgun (WGS) entry which is preliminary data.</text>
</comment>
<name>A0AAN7U0U4_9MYCE</name>
<feature type="compositionally biased region" description="Low complexity" evidence="1">
    <location>
        <begin position="270"/>
        <end position="286"/>
    </location>
</feature>
<dbReference type="InterPro" id="IPR021837">
    <property type="entry name" value="CfaA/B/C"/>
</dbReference>
<gene>
    <name evidence="3" type="ORF">RB653_009312</name>
</gene>
<feature type="compositionally biased region" description="Gly residues" evidence="1">
    <location>
        <begin position="242"/>
        <end position="256"/>
    </location>
</feature>
<dbReference type="EMBL" id="JAVFKY010000003">
    <property type="protein sequence ID" value="KAK5579627.1"/>
    <property type="molecule type" value="Genomic_DNA"/>
</dbReference>
<dbReference type="PANTHER" id="PTHR33576:SF2">
    <property type="entry name" value="TRANSMEMBRANE PROTEIN"/>
    <property type="match status" value="1"/>
</dbReference>
<evidence type="ECO:0000256" key="1">
    <source>
        <dbReference type="SAM" id="MobiDB-lite"/>
    </source>
</evidence>
<evidence type="ECO:0000256" key="2">
    <source>
        <dbReference type="SAM" id="SignalP"/>
    </source>
</evidence>
<keyword evidence="4" id="KW-1185">Reference proteome</keyword>
<dbReference type="PANTHER" id="PTHR33576">
    <property type="entry name" value="CARBOHYDRATE BINDING DOMAIN-CONTAINING PROTEIN-RELATED"/>
    <property type="match status" value="1"/>
</dbReference>
<dbReference type="Proteomes" id="UP001344447">
    <property type="component" value="Unassembled WGS sequence"/>
</dbReference>
<sequence>MYSIKSLVLLLSILINISFGNFINFIPYDNSDCTGSVSGGGWSILEYSCFSIDVRYNYQFTTHTLNGEGFIQWTQFPRVVGKTQCFYQDLPISNASIGSCYKNTAESTFDIFRSLPTNQYYLISVTSEPYYPTNQLGMIVLQYMGNGECSNDNIEIIQYFTNNTESVDGITGIQMNWYCNHANEPYESQCFNGKNCFDMPQQYKCSHTHPFFNTSDEISGGTGAGDYSGTGSGSSSGNSGTSDGGSSSGSGSGSGSGAFISINVDQKQYNNNNNKNNNNNNNNHNNQFEKSTGDGDITKPQNNYITSFCT</sequence>
<proteinExistence type="predicted"/>
<accession>A0AAN7U0U4</accession>
<reference evidence="3 4" key="1">
    <citation type="submission" date="2023-11" db="EMBL/GenBank/DDBJ databases">
        <title>Dfirmibasis_genome.</title>
        <authorList>
            <person name="Edelbroek B."/>
            <person name="Kjellin J."/>
            <person name="Jerlstrom-Hultqvist J."/>
            <person name="Soderbom F."/>
        </authorList>
    </citation>
    <scope>NUCLEOTIDE SEQUENCE [LARGE SCALE GENOMIC DNA]</scope>
    <source>
        <strain evidence="3 4">TNS-C-14</strain>
    </source>
</reference>
<feature type="region of interest" description="Disordered" evidence="1">
    <location>
        <begin position="216"/>
        <end position="302"/>
    </location>
</feature>
<keyword evidence="2" id="KW-0732">Signal</keyword>
<protein>
    <submittedName>
        <fullName evidence="3">Uncharacterized protein</fullName>
    </submittedName>
</protein>
<dbReference type="AlphaFoldDB" id="A0AAN7U0U4"/>
<evidence type="ECO:0000313" key="3">
    <source>
        <dbReference type="EMBL" id="KAK5579627.1"/>
    </source>
</evidence>